<organism evidence="2 3">
    <name type="scientific">Paractinoplanes toevensis</name>
    <dbReference type="NCBI Taxonomy" id="571911"/>
    <lineage>
        <taxon>Bacteria</taxon>
        <taxon>Bacillati</taxon>
        <taxon>Actinomycetota</taxon>
        <taxon>Actinomycetes</taxon>
        <taxon>Micromonosporales</taxon>
        <taxon>Micromonosporaceae</taxon>
        <taxon>Paractinoplanes</taxon>
    </lineage>
</organism>
<feature type="compositionally biased region" description="Basic and acidic residues" evidence="1">
    <location>
        <begin position="1"/>
        <end position="21"/>
    </location>
</feature>
<evidence type="ECO:0000313" key="3">
    <source>
        <dbReference type="Proteomes" id="UP000677082"/>
    </source>
</evidence>
<protein>
    <submittedName>
        <fullName evidence="2">Uncharacterized protein</fullName>
    </submittedName>
</protein>
<name>A0A919TCN4_9ACTN</name>
<reference evidence="2 3" key="1">
    <citation type="submission" date="2021-03" db="EMBL/GenBank/DDBJ databases">
        <title>Whole genome shotgun sequence of Actinoplanes toevensis NBRC 105298.</title>
        <authorList>
            <person name="Komaki H."/>
            <person name="Tamura T."/>
        </authorList>
    </citation>
    <scope>NUCLEOTIDE SEQUENCE [LARGE SCALE GENOMIC DNA]</scope>
    <source>
        <strain evidence="2 3">NBRC 105298</strain>
    </source>
</reference>
<gene>
    <name evidence="2" type="ORF">Ato02nite_047910</name>
</gene>
<evidence type="ECO:0000256" key="1">
    <source>
        <dbReference type="SAM" id="MobiDB-lite"/>
    </source>
</evidence>
<accession>A0A919TCN4</accession>
<feature type="region of interest" description="Disordered" evidence="1">
    <location>
        <begin position="1"/>
        <end position="52"/>
    </location>
</feature>
<sequence length="115" mass="12741">MGGKPRDKPSYPGSRAERPVAIDDGSGEIRTQDERRREIRESGLQTPGPYGEVERIHCRCLHPDPDPTGSRFRLSDLRDREHGGIAELPLLDGSHDPLRSVVDAANIGSSYLLKQ</sequence>
<dbReference type="EMBL" id="BOQN01000062">
    <property type="protein sequence ID" value="GIM92998.1"/>
    <property type="molecule type" value="Genomic_DNA"/>
</dbReference>
<evidence type="ECO:0000313" key="2">
    <source>
        <dbReference type="EMBL" id="GIM92998.1"/>
    </source>
</evidence>
<keyword evidence="3" id="KW-1185">Reference proteome</keyword>
<feature type="compositionally biased region" description="Basic and acidic residues" evidence="1">
    <location>
        <begin position="30"/>
        <end position="41"/>
    </location>
</feature>
<proteinExistence type="predicted"/>
<dbReference type="Proteomes" id="UP000677082">
    <property type="component" value="Unassembled WGS sequence"/>
</dbReference>
<dbReference type="AlphaFoldDB" id="A0A919TCN4"/>
<comment type="caution">
    <text evidence="2">The sequence shown here is derived from an EMBL/GenBank/DDBJ whole genome shotgun (WGS) entry which is preliminary data.</text>
</comment>